<dbReference type="EMBL" id="CP004121">
    <property type="protein sequence ID" value="AGF57351.1"/>
    <property type="molecule type" value="Genomic_DNA"/>
</dbReference>
<keyword evidence="3 5" id="KW-0347">Helicase</keyword>
<evidence type="ECO:0000259" key="7">
    <source>
        <dbReference type="PROSITE" id="PS51198"/>
    </source>
</evidence>
<dbReference type="GO" id="GO:0003677">
    <property type="term" value="F:DNA binding"/>
    <property type="evidence" value="ECO:0007669"/>
    <property type="project" value="InterPro"/>
</dbReference>
<dbReference type="GO" id="GO:0016787">
    <property type="term" value="F:hydrolase activity"/>
    <property type="evidence" value="ECO:0007669"/>
    <property type="project" value="UniProtKB-UniRule"/>
</dbReference>
<organism evidence="8 9">
    <name type="scientific">Clostridium saccharoperbutylacetonicum N1-4(HMT)</name>
    <dbReference type="NCBI Taxonomy" id="931276"/>
    <lineage>
        <taxon>Bacteria</taxon>
        <taxon>Bacillati</taxon>
        <taxon>Bacillota</taxon>
        <taxon>Clostridia</taxon>
        <taxon>Eubacteriales</taxon>
        <taxon>Clostridiaceae</taxon>
        <taxon>Clostridium</taxon>
    </lineage>
</organism>
<feature type="domain" description="UvrD-like helicase ATP-binding" evidence="7">
    <location>
        <begin position="202"/>
        <end position="600"/>
    </location>
</feature>
<dbReference type="GO" id="GO:0005829">
    <property type="term" value="C:cytosol"/>
    <property type="evidence" value="ECO:0007669"/>
    <property type="project" value="TreeGrafter"/>
</dbReference>
<feature type="coiled-coil region" evidence="6">
    <location>
        <begin position="6"/>
        <end position="54"/>
    </location>
</feature>
<evidence type="ECO:0000256" key="2">
    <source>
        <dbReference type="ARBA" id="ARBA00022801"/>
    </source>
</evidence>
<evidence type="ECO:0000256" key="3">
    <source>
        <dbReference type="ARBA" id="ARBA00022806"/>
    </source>
</evidence>
<dbReference type="GO" id="GO:0005524">
    <property type="term" value="F:ATP binding"/>
    <property type="evidence" value="ECO:0007669"/>
    <property type="project" value="UniProtKB-UniRule"/>
</dbReference>
<keyword evidence="9" id="KW-1185">Reference proteome</keyword>
<dbReference type="Proteomes" id="UP000011728">
    <property type="component" value="Chromosome"/>
</dbReference>
<dbReference type="Pfam" id="PF13538">
    <property type="entry name" value="UvrD_C_2"/>
    <property type="match status" value="1"/>
</dbReference>
<evidence type="ECO:0000256" key="4">
    <source>
        <dbReference type="ARBA" id="ARBA00022840"/>
    </source>
</evidence>
<dbReference type="GO" id="GO:0043138">
    <property type="term" value="F:3'-5' DNA helicase activity"/>
    <property type="evidence" value="ECO:0007669"/>
    <property type="project" value="TreeGrafter"/>
</dbReference>
<dbReference type="InterPro" id="IPR027785">
    <property type="entry name" value="UvrD-like_helicase_C"/>
</dbReference>
<dbReference type="SUPFAM" id="SSF52540">
    <property type="entry name" value="P-loop containing nucleoside triphosphate hydrolases"/>
    <property type="match status" value="1"/>
</dbReference>
<dbReference type="PROSITE" id="PS51198">
    <property type="entry name" value="UVRD_HELICASE_ATP_BIND"/>
    <property type="match status" value="1"/>
</dbReference>
<dbReference type="GO" id="GO:0000725">
    <property type="term" value="P:recombinational repair"/>
    <property type="evidence" value="ECO:0007669"/>
    <property type="project" value="TreeGrafter"/>
</dbReference>
<sequence>MCIAMNVNLAEEREILIEKKKVIQEEIKEKKLKFQDVSKKLNKLNKEVKTFSEEKVANELIFNRLAKDIEKYEEALSEPYFGRVDFREHRSFTESIYIGKKGISNSKDGEEIVVDWRAPVADLYYSGTGGEVYYTAPKGIIEGTLELKRKFLYKDNDIEQLFDEGLNEIIINGGEGQNLVDEFLKINLEENRGKKLKEVVATIQKEQNEIIRWPKNLPIIVQGSAGSGKTTIALHRLAYLIYRYKENMKGDEILVLAPNKLFLNYISDILPSLGADEVNQSTFEELVLSKLKLKEKIYNKDEKIMKIIEEKDEHKKKLIVNSSKVKGTLLFKTMLDRYLALIEKDTISIEDIKIGNEILFDKKEIKRLYFKDLKNYPINKRKNEIKKYLNLKLKGRTEELLIDIDNQWEIKIREIRNRDKDSEERRKFLIKLYEERDKIKSDVKNNGKKEFNNYFKEWKDINSKDIYYNFYNNELFEEATGGKIPKVLADYMKEEFNSNYEKNVLDEDDLAALAYLRILLEGIEEKERFEYIVVDEAQDYSPFQVYLVNRFAKGNALTLVGDLAQGIYYYKGLKTWEDITENVFEGNATYVQLTQSYRSTVEIIDFAQKTLNAQNLGLKDAKPVLRHGKKPQIIKVSKDEEVKIAIEKIINDVKEEGKRTIAIITKDSLEAKKIYSYLKKSKYKFELVEGKEKELKEELIVIPSYLTKGLEFDCTIILNPNIENYKENILDERLLYVSLTRALHLEYIIEKDEITNLIHL</sequence>
<keyword evidence="1 5" id="KW-0547">Nucleotide-binding</keyword>
<dbReference type="HOGENOM" id="CLU_010312_4_0_9"/>
<accession>M1MRH8</accession>
<dbReference type="InterPro" id="IPR014016">
    <property type="entry name" value="UvrD-like_ATP-bd"/>
</dbReference>
<dbReference type="PANTHER" id="PTHR11070:SF17">
    <property type="entry name" value="DNA HELICASE IV"/>
    <property type="match status" value="1"/>
</dbReference>
<protein>
    <submittedName>
        <fullName evidence="8">Helicase IV</fullName>
        <ecNumber evidence="8">3.6.4.12</ecNumber>
    </submittedName>
</protein>
<dbReference type="KEGG" id="csr:Cspa_c35900"/>
<evidence type="ECO:0000313" key="9">
    <source>
        <dbReference type="Proteomes" id="UP000011728"/>
    </source>
</evidence>
<evidence type="ECO:0000256" key="6">
    <source>
        <dbReference type="SAM" id="Coils"/>
    </source>
</evidence>
<dbReference type="InterPro" id="IPR000212">
    <property type="entry name" value="DNA_helicase_UvrD/REP"/>
</dbReference>
<feature type="binding site" evidence="5">
    <location>
        <begin position="223"/>
        <end position="230"/>
    </location>
    <ligand>
        <name>ATP</name>
        <dbReference type="ChEBI" id="CHEBI:30616"/>
    </ligand>
</feature>
<reference evidence="8 9" key="1">
    <citation type="submission" date="2013-02" db="EMBL/GenBank/DDBJ databases">
        <title>Genome sequence of Clostridium saccharoperbutylacetonicum N1-4(HMT).</title>
        <authorList>
            <person name="Poehlein A."/>
            <person name="Daniel R."/>
        </authorList>
    </citation>
    <scope>NUCLEOTIDE SEQUENCE [LARGE SCALE GENOMIC DNA]</scope>
    <source>
        <strain evidence="9">N1-4(HMT)</strain>
    </source>
</reference>
<dbReference type="NCBIfam" id="NF041464">
    <property type="entry name" value="HelD_BACSU"/>
    <property type="match status" value="1"/>
</dbReference>
<keyword evidence="2 5" id="KW-0378">Hydrolase</keyword>
<dbReference type="eggNOG" id="COG3973">
    <property type="taxonomic scope" value="Bacteria"/>
</dbReference>
<evidence type="ECO:0000256" key="5">
    <source>
        <dbReference type="PROSITE-ProRule" id="PRU00560"/>
    </source>
</evidence>
<dbReference type="AlphaFoldDB" id="M1MRH8"/>
<dbReference type="Gene3D" id="3.40.50.300">
    <property type="entry name" value="P-loop containing nucleotide triphosphate hydrolases"/>
    <property type="match status" value="3"/>
</dbReference>
<dbReference type="EC" id="3.6.4.12" evidence="8"/>
<gene>
    <name evidence="8" type="primary">helD1</name>
    <name evidence="8" type="ORF">Cspa_c35900</name>
</gene>
<dbReference type="PANTHER" id="PTHR11070">
    <property type="entry name" value="UVRD / RECB / PCRA DNA HELICASE FAMILY MEMBER"/>
    <property type="match status" value="1"/>
</dbReference>
<name>M1MRH8_9CLOT</name>
<keyword evidence="4 5" id="KW-0067">ATP-binding</keyword>
<dbReference type="Pfam" id="PF00580">
    <property type="entry name" value="UvrD-helicase"/>
    <property type="match status" value="1"/>
</dbReference>
<dbReference type="InterPro" id="IPR048228">
    <property type="entry name" value="HelD_bacillota"/>
</dbReference>
<dbReference type="InterPro" id="IPR027417">
    <property type="entry name" value="P-loop_NTPase"/>
</dbReference>
<evidence type="ECO:0000313" key="8">
    <source>
        <dbReference type="EMBL" id="AGF57351.1"/>
    </source>
</evidence>
<keyword evidence="6" id="KW-0175">Coiled coil</keyword>
<proteinExistence type="predicted"/>
<dbReference type="STRING" id="36745.CLSAP_33630"/>
<evidence type="ECO:0000256" key="1">
    <source>
        <dbReference type="ARBA" id="ARBA00022741"/>
    </source>
</evidence>
<dbReference type="PATRIC" id="fig|931276.5.peg.3614"/>